<dbReference type="GeneID" id="87839862"/>
<sequence length="89" mass="9846">MHATRWLLLCVGIDPLTGRGRSFPDSVTTLSQTLWNRFEAHGVTQGLSKIPACCCWASAFRSPFPISQLPDRRDKGKCKKYASPNPVGI</sequence>
<feature type="region of interest" description="Disordered" evidence="1">
    <location>
        <begin position="70"/>
        <end position="89"/>
    </location>
</feature>
<reference evidence="2" key="1">
    <citation type="journal article" date="2023" name="Mol. Phylogenet. Evol.">
        <title>Genome-scale phylogeny and comparative genomics of the fungal order Sordariales.</title>
        <authorList>
            <person name="Hensen N."/>
            <person name="Bonometti L."/>
            <person name="Westerberg I."/>
            <person name="Brannstrom I.O."/>
            <person name="Guillou S."/>
            <person name="Cros-Aarteil S."/>
            <person name="Calhoun S."/>
            <person name="Haridas S."/>
            <person name="Kuo A."/>
            <person name="Mondo S."/>
            <person name="Pangilinan J."/>
            <person name="Riley R."/>
            <person name="LaButti K."/>
            <person name="Andreopoulos B."/>
            <person name="Lipzen A."/>
            <person name="Chen C."/>
            <person name="Yan M."/>
            <person name="Daum C."/>
            <person name="Ng V."/>
            <person name="Clum A."/>
            <person name="Steindorff A."/>
            <person name="Ohm R.A."/>
            <person name="Martin F."/>
            <person name="Silar P."/>
            <person name="Natvig D.O."/>
            <person name="Lalanne C."/>
            <person name="Gautier V."/>
            <person name="Ament-Velasquez S.L."/>
            <person name="Kruys A."/>
            <person name="Hutchinson M.I."/>
            <person name="Powell A.J."/>
            <person name="Barry K."/>
            <person name="Miller A.N."/>
            <person name="Grigoriev I.V."/>
            <person name="Debuchy R."/>
            <person name="Gladieux P."/>
            <person name="Hiltunen Thoren M."/>
            <person name="Johannesson H."/>
        </authorList>
    </citation>
    <scope>NUCLEOTIDE SEQUENCE</scope>
    <source>
        <strain evidence="2">CBS 168.71</strain>
    </source>
</reference>
<evidence type="ECO:0000256" key="1">
    <source>
        <dbReference type="SAM" id="MobiDB-lite"/>
    </source>
</evidence>
<evidence type="ECO:0000313" key="3">
    <source>
        <dbReference type="Proteomes" id="UP001278766"/>
    </source>
</evidence>
<dbReference type="RefSeq" id="XP_062664749.1">
    <property type="nucleotide sequence ID" value="XM_062802914.1"/>
</dbReference>
<accession>A0AAE0LXP2</accession>
<gene>
    <name evidence="2" type="ORF">B0H64DRAFT_382981</name>
</gene>
<dbReference type="Proteomes" id="UP001278766">
    <property type="component" value="Unassembled WGS sequence"/>
</dbReference>
<protein>
    <submittedName>
        <fullName evidence="2">Uncharacterized protein</fullName>
    </submittedName>
</protein>
<proteinExistence type="predicted"/>
<keyword evidence="3" id="KW-1185">Reference proteome</keyword>
<reference evidence="2" key="2">
    <citation type="submission" date="2023-06" db="EMBL/GenBank/DDBJ databases">
        <authorList>
            <consortium name="Lawrence Berkeley National Laboratory"/>
            <person name="Haridas S."/>
            <person name="Hensen N."/>
            <person name="Bonometti L."/>
            <person name="Westerberg I."/>
            <person name="Brannstrom I.O."/>
            <person name="Guillou S."/>
            <person name="Cros-Aarteil S."/>
            <person name="Calhoun S."/>
            <person name="Kuo A."/>
            <person name="Mondo S."/>
            <person name="Pangilinan J."/>
            <person name="Riley R."/>
            <person name="Labutti K."/>
            <person name="Andreopoulos B."/>
            <person name="Lipzen A."/>
            <person name="Chen C."/>
            <person name="Yanf M."/>
            <person name="Daum C."/>
            <person name="Ng V."/>
            <person name="Clum A."/>
            <person name="Steindorff A."/>
            <person name="Ohm R."/>
            <person name="Martin F."/>
            <person name="Silar P."/>
            <person name="Natvig D."/>
            <person name="Lalanne C."/>
            <person name="Gautier V."/>
            <person name="Ament-Velasquez S.L."/>
            <person name="Kruys A."/>
            <person name="Hutchinson M.I."/>
            <person name="Powell A.J."/>
            <person name="Barry K."/>
            <person name="Miller A.N."/>
            <person name="Grigoriev I.V."/>
            <person name="Debuchy R."/>
            <person name="Gladieux P."/>
            <person name="Thoren M.H."/>
            <person name="Johannesson H."/>
        </authorList>
    </citation>
    <scope>NUCLEOTIDE SEQUENCE</scope>
    <source>
        <strain evidence="2">CBS 168.71</strain>
    </source>
</reference>
<evidence type="ECO:0000313" key="2">
    <source>
        <dbReference type="EMBL" id="KAK3301235.1"/>
    </source>
</evidence>
<dbReference type="AlphaFoldDB" id="A0AAE0LXP2"/>
<organism evidence="2 3">
    <name type="scientific">Chaetomium fimeti</name>
    <dbReference type="NCBI Taxonomy" id="1854472"/>
    <lineage>
        <taxon>Eukaryota</taxon>
        <taxon>Fungi</taxon>
        <taxon>Dikarya</taxon>
        <taxon>Ascomycota</taxon>
        <taxon>Pezizomycotina</taxon>
        <taxon>Sordariomycetes</taxon>
        <taxon>Sordariomycetidae</taxon>
        <taxon>Sordariales</taxon>
        <taxon>Chaetomiaceae</taxon>
        <taxon>Chaetomium</taxon>
    </lineage>
</organism>
<comment type="caution">
    <text evidence="2">The sequence shown here is derived from an EMBL/GenBank/DDBJ whole genome shotgun (WGS) entry which is preliminary data.</text>
</comment>
<dbReference type="EMBL" id="JAUEPN010000001">
    <property type="protein sequence ID" value="KAK3301235.1"/>
    <property type="molecule type" value="Genomic_DNA"/>
</dbReference>
<name>A0AAE0LXP2_9PEZI</name>